<dbReference type="Proteomes" id="UP000256345">
    <property type="component" value="Unassembled WGS sequence"/>
</dbReference>
<dbReference type="EMBL" id="CP011509">
    <property type="protein sequence ID" value="AKJ06029.1"/>
    <property type="molecule type" value="Genomic_DNA"/>
</dbReference>
<evidence type="ECO:0000313" key="5">
    <source>
        <dbReference type="Proteomes" id="UP000256345"/>
    </source>
</evidence>
<dbReference type="RefSeq" id="WP_053067012.1">
    <property type="nucleotide sequence ID" value="NZ_CP011509.1"/>
</dbReference>
<reference evidence="2 4" key="1">
    <citation type="submission" date="2015-05" db="EMBL/GenBank/DDBJ databases">
        <title>Genome assembly of Archangium gephyra DSM 2261.</title>
        <authorList>
            <person name="Sharma G."/>
            <person name="Subramanian S."/>
        </authorList>
    </citation>
    <scope>NUCLEOTIDE SEQUENCE [LARGE SCALE GENOMIC DNA]</scope>
    <source>
        <strain evidence="2 4">DSM 2261</strain>
    </source>
</reference>
<evidence type="ECO:0000313" key="4">
    <source>
        <dbReference type="Proteomes" id="UP000035579"/>
    </source>
</evidence>
<feature type="transmembrane region" description="Helical" evidence="1">
    <location>
        <begin position="213"/>
        <end position="236"/>
    </location>
</feature>
<protein>
    <submittedName>
        <fullName evidence="2">Uncharacterized protein</fullName>
    </submittedName>
</protein>
<organism evidence="2 4">
    <name type="scientific">Archangium gephyra</name>
    <dbReference type="NCBI Taxonomy" id="48"/>
    <lineage>
        <taxon>Bacteria</taxon>
        <taxon>Pseudomonadati</taxon>
        <taxon>Myxococcota</taxon>
        <taxon>Myxococcia</taxon>
        <taxon>Myxococcales</taxon>
        <taxon>Cystobacterineae</taxon>
        <taxon>Archangiaceae</taxon>
        <taxon>Archangium</taxon>
    </lineage>
</organism>
<evidence type="ECO:0000313" key="2">
    <source>
        <dbReference type="EMBL" id="AKJ06029.1"/>
    </source>
</evidence>
<feature type="transmembrane region" description="Helical" evidence="1">
    <location>
        <begin position="35"/>
        <end position="56"/>
    </location>
</feature>
<feature type="transmembrane region" description="Helical" evidence="1">
    <location>
        <begin position="189"/>
        <end position="207"/>
    </location>
</feature>
<evidence type="ECO:0000256" key="1">
    <source>
        <dbReference type="SAM" id="Phobius"/>
    </source>
</evidence>
<feature type="transmembrane region" description="Helical" evidence="1">
    <location>
        <begin position="90"/>
        <end position="108"/>
    </location>
</feature>
<gene>
    <name evidence="2" type="ORF">AA314_07655</name>
    <name evidence="3" type="ORF">ATI61_110226</name>
</gene>
<dbReference type="KEGG" id="age:AA314_07655"/>
<evidence type="ECO:0000313" key="3">
    <source>
        <dbReference type="EMBL" id="REG27219.1"/>
    </source>
</evidence>
<accession>A0AAC8QEL2</accession>
<dbReference type="Proteomes" id="UP000035579">
    <property type="component" value="Chromosome"/>
</dbReference>
<reference evidence="3 5" key="2">
    <citation type="submission" date="2018-08" db="EMBL/GenBank/DDBJ databases">
        <title>Genomic Encyclopedia of Archaeal and Bacterial Type Strains, Phase II (KMG-II): from individual species to whole genera.</title>
        <authorList>
            <person name="Goeker M."/>
        </authorList>
    </citation>
    <scope>NUCLEOTIDE SEQUENCE [LARGE SCALE GENOMIC DNA]</scope>
    <source>
        <strain evidence="3 5">DSM 2261</strain>
    </source>
</reference>
<proteinExistence type="predicted"/>
<keyword evidence="5" id="KW-1185">Reference proteome</keyword>
<sequence length="260" mass="28193">MSSRLPTQDEQAPTTARRLEQLLDGLHSRVRASLLLRYFAAINRILLAIGFVPTAMVKILGARFTSEHFTAQDIDNPIGFFFEAMYRTGAYWQFIGWAQAIGGVLLLIPAASTLGAVIFFPIILNIFIITVSLGFSGTPLITGGMLLANLFLLCWDWHRLKPILFANPAPVTLPAPAAGSALATRLERAGYVASTTGGMLVFLWTRTLVPRAMVLPGLGVGLVGALLLALSLVLHWRGQDRLRARSIRAATSTPANLTLD</sequence>
<keyword evidence="1" id="KW-0812">Transmembrane</keyword>
<dbReference type="EMBL" id="QUMU01000010">
    <property type="protein sequence ID" value="REG27219.1"/>
    <property type="molecule type" value="Genomic_DNA"/>
</dbReference>
<keyword evidence="1" id="KW-0472">Membrane</keyword>
<name>A0AAC8QEL2_9BACT</name>
<dbReference type="AlphaFoldDB" id="A0AAC8QEL2"/>
<keyword evidence="1" id="KW-1133">Transmembrane helix</keyword>